<keyword evidence="3" id="KW-0460">Magnesium</keyword>
<dbReference type="InterPro" id="IPR015813">
    <property type="entry name" value="Pyrv/PenolPyrv_kinase-like_dom"/>
</dbReference>
<comment type="cofactor">
    <cofactor evidence="1">
        <name>Mg(2+)</name>
        <dbReference type="ChEBI" id="CHEBI:18420"/>
    </cofactor>
</comment>
<proteinExistence type="predicted"/>
<dbReference type="InterPro" id="IPR011206">
    <property type="entry name" value="Citrate_lyase_beta/mcl1/mcl2"/>
</dbReference>
<evidence type="ECO:0000256" key="2">
    <source>
        <dbReference type="ARBA" id="ARBA00022723"/>
    </source>
</evidence>
<dbReference type="GO" id="GO:0003824">
    <property type="term" value="F:catalytic activity"/>
    <property type="evidence" value="ECO:0007669"/>
    <property type="project" value="InterPro"/>
</dbReference>
<name>A0A2P2C4E8_9ZZZZ</name>
<dbReference type="PIRSF" id="PIRSF015582">
    <property type="entry name" value="Cit_lyase_B"/>
    <property type="match status" value="1"/>
</dbReference>
<dbReference type="Pfam" id="PF15617">
    <property type="entry name" value="C-C_Bond_Lyase"/>
    <property type="match status" value="1"/>
</dbReference>
<accession>A0A2P2C4E8</accession>
<dbReference type="EMBL" id="CZKA01000031">
    <property type="protein sequence ID" value="CUR56873.1"/>
    <property type="molecule type" value="Genomic_DNA"/>
</dbReference>
<keyword evidence="2" id="KW-0479">Metal-binding</keyword>
<reference evidence="4" key="1">
    <citation type="submission" date="2015-08" db="EMBL/GenBank/DDBJ databases">
        <authorList>
            <person name="Babu N.S."/>
            <person name="Beckwith C.J."/>
            <person name="Beseler K.G."/>
            <person name="Brison A."/>
            <person name="Carone J.V."/>
            <person name="Caskin T.P."/>
            <person name="Diamond M."/>
            <person name="Durham M.E."/>
            <person name="Foxe J.M."/>
            <person name="Go M."/>
            <person name="Henderson B.A."/>
            <person name="Jones I.B."/>
            <person name="McGettigan J.A."/>
            <person name="Micheletti S.J."/>
            <person name="Nasrallah M.E."/>
            <person name="Ortiz D."/>
            <person name="Piller C.R."/>
            <person name="Privatt S.R."/>
            <person name="Schneider S.L."/>
            <person name="Sharp S."/>
            <person name="Smith T.C."/>
            <person name="Stanton J.D."/>
            <person name="Ullery H.E."/>
            <person name="Wilson R.J."/>
            <person name="Serrano M.G."/>
            <person name="Buck G."/>
            <person name="Lee V."/>
            <person name="Wang Y."/>
            <person name="Carvalho R."/>
            <person name="Voegtly L."/>
            <person name="Shi R."/>
            <person name="Duckworth R."/>
            <person name="Johnson A."/>
            <person name="Loviza R."/>
            <person name="Walstead R."/>
            <person name="Shah Z."/>
            <person name="Kiflezghi M."/>
            <person name="Wade K."/>
            <person name="Ball S.L."/>
            <person name="Bradley K.W."/>
            <person name="Asai D.J."/>
            <person name="Bowman C.A."/>
            <person name="Russell D.A."/>
            <person name="Pope W.H."/>
            <person name="Jacobs-Sera D."/>
            <person name="Hendrix R.W."/>
            <person name="Hatfull G.F."/>
        </authorList>
    </citation>
    <scope>NUCLEOTIDE SEQUENCE</scope>
</reference>
<evidence type="ECO:0000256" key="3">
    <source>
        <dbReference type="ARBA" id="ARBA00022842"/>
    </source>
</evidence>
<sequence>MRHFDFLDEPAVERLFHRSPEVFDRASDRDLLAVSLGATLYSPATRPTIEQDLATAHARGVVCAVLCLEDAIADRDVEYAEKNLVQQLGQLFQAGGPRPLIFVRVRRPEQVAMLVEGLGDLAAGLDGIVVPKFTASTGGPFLDQITAASQRLRHRLWVMPVIESPEVFHLETRTETLMDIRRTLAEHDAEVLAVRIGATDLSASLGLRRSPDITVYDVQPIASVIGDIVNMLGRRDGSGYVVTGPVWEHFDNRERLFKPQLRETPFSDQAVRVLRRNLISKGLDGLLREVALDQANGLLGKTVIHPSHVPAVHSLSVVSHEDHTDALDVVAASSGGGVAASRYRNKMNEASPHLAWAQATLLRGRAFGVAREDVSFVDLLEASVNL</sequence>
<evidence type="ECO:0008006" key="5">
    <source>
        <dbReference type="Google" id="ProtNLM"/>
    </source>
</evidence>
<dbReference type="InterPro" id="IPR039480">
    <property type="entry name" value="C-C_Bond_Lyase-like"/>
</dbReference>
<dbReference type="Gene3D" id="3.20.20.60">
    <property type="entry name" value="Phosphoenolpyruvate-binding domains"/>
    <property type="match status" value="2"/>
</dbReference>
<evidence type="ECO:0000256" key="1">
    <source>
        <dbReference type="ARBA" id="ARBA00001946"/>
    </source>
</evidence>
<dbReference type="PANTHER" id="PTHR32308:SF10">
    <property type="entry name" value="CITRATE LYASE SUBUNIT BETA"/>
    <property type="match status" value="1"/>
</dbReference>
<dbReference type="PANTHER" id="PTHR32308">
    <property type="entry name" value="LYASE BETA SUBUNIT, PUTATIVE (AFU_ORTHOLOGUE AFUA_4G13030)-RELATED"/>
    <property type="match status" value="1"/>
</dbReference>
<organism evidence="4">
    <name type="scientific">metagenome</name>
    <dbReference type="NCBI Taxonomy" id="256318"/>
    <lineage>
        <taxon>unclassified sequences</taxon>
        <taxon>metagenomes</taxon>
    </lineage>
</organism>
<protein>
    <recommendedName>
        <fullName evidence="5">ATP/GTP-binding protein</fullName>
    </recommendedName>
</protein>
<gene>
    <name evidence="4" type="ORF">NOCA2370009</name>
</gene>
<dbReference type="GO" id="GO:0006107">
    <property type="term" value="P:oxaloacetate metabolic process"/>
    <property type="evidence" value="ECO:0007669"/>
    <property type="project" value="TreeGrafter"/>
</dbReference>
<dbReference type="SUPFAM" id="SSF51621">
    <property type="entry name" value="Phosphoenolpyruvate/pyruvate domain"/>
    <property type="match status" value="1"/>
</dbReference>
<dbReference type="GO" id="GO:0000287">
    <property type="term" value="F:magnesium ion binding"/>
    <property type="evidence" value="ECO:0007669"/>
    <property type="project" value="TreeGrafter"/>
</dbReference>
<dbReference type="InterPro" id="IPR040442">
    <property type="entry name" value="Pyrv_kinase-like_dom_sf"/>
</dbReference>
<dbReference type="AlphaFoldDB" id="A0A2P2C4E8"/>
<evidence type="ECO:0000313" key="4">
    <source>
        <dbReference type="EMBL" id="CUR56873.1"/>
    </source>
</evidence>